<evidence type="ECO:0000259" key="4">
    <source>
        <dbReference type="Pfam" id="PF02234"/>
    </source>
</evidence>
<name>A0ABM1K1K7_GEKJA</name>
<evidence type="ECO:0000313" key="6">
    <source>
        <dbReference type="RefSeq" id="XP_015267594.1"/>
    </source>
</evidence>
<dbReference type="InterPro" id="IPR029841">
    <property type="entry name" value="CDKN1A"/>
</dbReference>
<keyword evidence="2 6" id="KW-0649">Protein kinase inhibitor</keyword>
<dbReference type="Pfam" id="PF02234">
    <property type="entry name" value="CDI"/>
    <property type="match status" value="1"/>
</dbReference>
<dbReference type="GO" id="GO:0004860">
    <property type="term" value="F:protein kinase inhibitor activity"/>
    <property type="evidence" value="ECO:0007669"/>
    <property type="project" value="UniProtKB-KW"/>
</dbReference>
<dbReference type="InterPro" id="IPR044898">
    <property type="entry name" value="CDI_dom_sf"/>
</dbReference>
<gene>
    <name evidence="6" type="primary">LOC107111179</name>
</gene>
<sequence length="168" mass="19445">MELLLSALVTDRQKGERMEPRSTDIKCARRTLFGPVDPSQLQQDFQCMLSASMERAKQKWNFDFLQEVPAEGLLQWEELQEQEVPAFYHTCIVGGARKPLQPVNRTVAQEAQTRLTVKLREKARPAKKTGGKKSQARKKRRQTSLTDYYTTKKQVKMEMQTPEKKLAF</sequence>
<dbReference type="PANTHER" id="PTHR46778:SF2">
    <property type="entry name" value="CYCLIN-DEPENDENT KINASE INHIBITOR DOMAIN-CONTAINING PROTEIN"/>
    <property type="match status" value="1"/>
</dbReference>
<feature type="domain" description="Cyclin-dependent kinase inhibitor" evidence="4">
    <location>
        <begin position="32"/>
        <end position="79"/>
    </location>
</feature>
<evidence type="ECO:0000313" key="5">
    <source>
        <dbReference type="Proteomes" id="UP000694871"/>
    </source>
</evidence>
<feature type="compositionally biased region" description="Basic residues" evidence="3">
    <location>
        <begin position="125"/>
        <end position="142"/>
    </location>
</feature>
<dbReference type="RefSeq" id="XP_015267594.1">
    <property type="nucleotide sequence ID" value="XM_015412108.1"/>
</dbReference>
<dbReference type="InterPro" id="IPR003175">
    <property type="entry name" value="CDI_dom"/>
</dbReference>
<dbReference type="Proteomes" id="UP000694871">
    <property type="component" value="Unplaced"/>
</dbReference>
<evidence type="ECO:0000256" key="1">
    <source>
        <dbReference type="ARBA" id="ARBA00006726"/>
    </source>
</evidence>
<comment type="similarity">
    <text evidence="1">Belongs to the CDI family.</text>
</comment>
<feature type="region of interest" description="Disordered" evidence="3">
    <location>
        <begin position="122"/>
        <end position="150"/>
    </location>
</feature>
<proteinExistence type="inferred from homology"/>
<keyword evidence="5" id="KW-1185">Reference proteome</keyword>
<accession>A0ABM1K1K7</accession>
<evidence type="ECO:0000256" key="2">
    <source>
        <dbReference type="ARBA" id="ARBA00023013"/>
    </source>
</evidence>
<organism evidence="5 6">
    <name type="scientific">Gekko japonicus</name>
    <name type="common">Schlegel's Japanese gecko</name>
    <dbReference type="NCBI Taxonomy" id="146911"/>
    <lineage>
        <taxon>Eukaryota</taxon>
        <taxon>Metazoa</taxon>
        <taxon>Chordata</taxon>
        <taxon>Craniata</taxon>
        <taxon>Vertebrata</taxon>
        <taxon>Euteleostomi</taxon>
        <taxon>Lepidosauria</taxon>
        <taxon>Squamata</taxon>
        <taxon>Bifurcata</taxon>
        <taxon>Gekkota</taxon>
        <taxon>Gekkonidae</taxon>
        <taxon>Gekkoninae</taxon>
        <taxon>Gekko</taxon>
    </lineage>
</organism>
<dbReference type="GeneID" id="107111179"/>
<evidence type="ECO:0000256" key="3">
    <source>
        <dbReference type="SAM" id="MobiDB-lite"/>
    </source>
</evidence>
<dbReference type="PANTHER" id="PTHR46778">
    <property type="entry name" value="CYCLIN-DEPENDENT KINASE INHIBITOR 1-RELATED"/>
    <property type="match status" value="1"/>
</dbReference>
<protein>
    <submittedName>
        <fullName evidence="6">Cyclin-dependent kinase inhibitor 1-like isoform X1</fullName>
    </submittedName>
</protein>
<dbReference type="Gene3D" id="4.10.365.10">
    <property type="entry name" value="p27"/>
    <property type="match status" value="1"/>
</dbReference>
<reference evidence="6" key="1">
    <citation type="submission" date="2025-08" db="UniProtKB">
        <authorList>
            <consortium name="RefSeq"/>
        </authorList>
    </citation>
    <scope>IDENTIFICATION</scope>
</reference>